<evidence type="ECO:0000313" key="3">
    <source>
        <dbReference type="Proteomes" id="UP001427805"/>
    </source>
</evidence>
<dbReference type="RefSeq" id="WP_346244807.1">
    <property type="nucleotide sequence ID" value="NZ_JBDIZK010000001.1"/>
</dbReference>
<keyword evidence="3" id="KW-1185">Reference proteome</keyword>
<name>A0ABV0B2J5_9SPHN</name>
<comment type="caution">
    <text evidence="2">The sequence shown here is derived from an EMBL/GenBank/DDBJ whole genome shotgun (WGS) entry which is preliminary data.</text>
</comment>
<dbReference type="Gene3D" id="3.40.50.1110">
    <property type="entry name" value="SGNH hydrolase"/>
    <property type="match status" value="1"/>
</dbReference>
<evidence type="ECO:0000256" key="1">
    <source>
        <dbReference type="SAM" id="SignalP"/>
    </source>
</evidence>
<dbReference type="SUPFAM" id="SSF52266">
    <property type="entry name" value="SGNH hydrolase"/>
    <property type="match status" value="1"/>
</dbReference>
<gene>
    <name evidence="2" type="ORF">TPR58_01385</name>
</gene>
<protein>
    <submittedName>
        <fullName evidence="2">PEP-CTERM sorting domain-containing protein</fullName>
    </submittedName>
</protein>
<keyword evidence="1" id="KW-0732">Signal</keyword>
<reference evidence="2 3" key="1">
    <citation type="submission" date="2024-05" db="EMBL/GenBank/DDBJ databases">
        <title>Sphingomonas sp. HF-S3 16S ribosomal RNA gene Genome sequencing and assembly.</title>
        <authorList>
            <person name="Lee H."/>
        </authorList>
    </citation>
    <scope>NUCLEOTIDE SEQUENCE [LARGE SCALE GENOMIC DNA]</scope>
    <source>
        <strain evidence="2 3">HF-S3</strain>
    </source>
</reference>
<feature type="signal peptide" evidence="1">
    <location>
        <begin position="1"/>
        <end position="20"/>
    </location>
</feature>
<dbReference type="InterPro" id="IPR036514">
    <property type="entry name" value="SGNH_hydro_sf"/>
</dbReference>
<feature type="chain" id="PRO_5045138273" evidence="1">
    <location>
        <begin position="21"/>
        <end position="302"/>
    </location>
</feature>
<accession>A0ABV0B2J5</accession>
<proteinExistence type="predicted"/>
<evidence type="ECO:0000313" key="2">
    <source>
        <dbReference type="EMBL" id="MEN3745802.1"/>
    </source>
</evidence>
<organism evidence="2 3">
    <name type="scientific">Sphingomonas rustica</name>
    <dbReference type="NCBI Taxonomy" id="3103142"/>
    <lineage>
        <taxon>Bacteria</taxon>
        <taxon>Pseudomonadati</taxon>
        <taxon>Pseudomonadota</taxon>
        <taxon>Alphaproteobacteria</taxon>
        <taxon>Sphingomonadales</taxon>
        <taxon>Sphingomonadaceae</taxon>
        <taxon>Sphingomonas</taxon>
    </lineage>
</organism>
<dbReference type="EMBL" id="JBDIZK010000001">
    <property type="protein sequence ID" value="MEN3745802.1"/>
    <property type="molecule type" value="Genomic_DNA"/>
</dbReference>
<dbReference type="Proteomes" id="UP001427805">
    <property type="component" value="Unassembled WGS sequence"/>
</dbReference>
<sequence>MPVRLLLGLALLTLAPAAAAQDGRAARPASHAASRTILFVGNSFTFGANSPVRNYRADTVTDLTNRGIGGVPALFKRFTVEAGLDYRVSLETEPGKGLNWHWDNRRALLDRAWDDVVLQDASVLNFADHGNPSLLIDYSGRFARMFAARNPRVRIGLTATWSRPDMIYRGSGKWFGQPIARMALDLRAAYDQAKAKTREIARVHPVGQAFNCAMQTGLADPNPYDGLSYGQVDLWSYDHYHGSAAGYYLEALTIFVDVTGKDPRALGGREQAAVDLGLSPDHAARLQAVAWHVATSGGRCWR</sequence>